<reference evidence="2 3" key="1">
    <citation type="submission" date="2013-08" db="EMBL/GenBank/DDBJ databases">
        <title>The genome sequence of Skermanella stibiiresistens.</title>
        <authorList>
            <person name="Zhu W."/>
            <person name="Wang G."/>
        </authorList>
    </citation>
    <scope>NUCLEOTIDE SEQUENCE [LARGE SCALE GENOMIC DNA]</scope>
    <source>
        <strain evidence="2 3">SB22</strain>
    </source>
</reference>
<proteinExistence type="predicted"/>
<evidence type="ECO:0000313" key="2">
    <source>
        <dbReference type="EMBL" id="EWY36681.1"/>
    </source>
</evidence>
<evidence type="ECO:0000256" key="1">
    <source>
        <dbReference type="SAM" id="Phobius"/>
    </source>
</evidence>
<sequence length="67" mass="7349">MFRILPGCFLGLSLITLDYFAGAADFGSDLFALPSKCYARCNRLSRLLFLTVLFLTAVAGHPTMACR</sequence>
<keyword evidence="1" id="KW-0812">Transmembrane</keyword>
<accession>W9GVN1</accession>
<comment type="caution">
    <text evidence="2">The sequence shown here is derived from an EMBL/GenBank/DDBJ whole genome shotgun (WGS) entry which is preliminary data.</text>
</comment>
<dbReference type="STRING" id="1385369.N825_26020"/>
<keyword evidence="3" id="KW-1185">Reference proteome</keyword>
<evidence type="ECO:0000313" key="3">
    <source>
        <dbReference type="Proteomes" id="UP000019486"/>
    </source>
</evidence>
<dbReference type="Proteomes" id="UP000019486">
    <property type="component" value="Unassembled WGS sequence"/>
</dbReference>
<feature type="transmembrane region" description="Helical" evidence="1">
    <location>
        <begin position="47"/>
        <end position="66"/>
    </location>
</feature>
<keyword evidence="1" id="KW-0472">Membrane</keyword>
<keyword evidence="1" id="KW-1133">Transmembrane helix</keyword>
<dbReference type="AlphaFoldDB" id="W9GVN1"/>
<organism evidence="2 3">
    <name type="scientific">Skermanella stibiiresistens SB22</name>
    <dbReference type="NCBI Taxonomy" id="1385369"/>
    <lineage>
        <taxon>Bacteria</taxon>
        <taxon>Pseudomonadati</taxon>
        <taxon>Pseudomonadota</taxon>
        <taxon>Alphaproteobacteria</taxon>
        <taxon>Rhodospirillales</taxon>
        <taxon>Azospirillaceae</taxon>
        <taxon>Skermanella</taxon>
    </lineage>
</organism>
<gene>
    <name evidence="2" type="ORF">N825_26020</name>
</gene>
<dbReference type="EMBL" id="AVFL01000038">
    <property type="protein sequence ID" value="EWY36681.1"/>
    <property type="molecule type" value="Genomic_DNA"/>
</dbReference>
<protein>
    <submittedName>
        <fullName evidence="2">Uncharacterized protein</fullName>
    </submittedName>
</protein>
<name>W9GVN1_9PROT</name>